<comment type="caution">
    <text evidence="1">The sequence shown here is derived from an EMBL/GenBank/DDBJ whole genome shotgun (WGS) entry which is preliminary data.</text>
</comment>
<dbReference type="OrthoDB" id="6253903at2759"/>
<evidence type="ECO:0000313" key="1">
    <source>
        <dbReference type="EMBL" id="TNN04987.1"/>
    </source>
</evidence>
<feature type="non-terminal residue" evidence="1">
    <location>
        <position position="138"/>
    </location>
</feature>
<keyword evidence="2" id="KW-1185">Reference proteome</keyword>
<sequence length="138" mass="15461">MPEKQFIAVVHYMQQLVAGSATIKDINPLPGASTPQYILSPRRLQSQQSDAVTNSQLQINVDMDELSATSDNVSIISIKSKEFDARERNLNKEANDNAFCDVCQYSQPPNTNTEKVTRIVCRCNAMFYLFGAWNLDPS</sequence>
<evidence type="ECO:0000313" key="2">
    <source>
        <dbReference type="Proteomes" id="UP000311919"/>
    </source>
</evidence>
<organism evidence="1 2">
    <name type="scientific">Schistosoma japonicum</name>
    <name type="common">Blood fluke</name>
    <dbReference type="NCBI Taxonomy" id="6182"/>
    <lineage>
        <taxon>Eukaryota</taxon>
        <taxon>Metazoa</taxon>
        <taxon>Spiralia</taxon>
        <taxon>Lophotrochozoa</taxon>
        <taxon>Platyhelminthes</taxon>
        <taxon>Trematoda</taxon>
        <taxon>Digenea</taxon>
        <taxon>Strigeidida</taxon>
        <taxon>Schistosomatoidea</taxon>
        <taxon>Schistosomatidae</taxon>
        <taxon>Schistosoma</taxon>
    </lineage>
</organism>
<protein>
    <submittedName>
        <fullName evidence="1">Uncharacterized protein</fullName>
    </submittedName>
</protein>
<name>A0A4Z2CL67_SCHJA</name>
<dbReference type="EMBL" id="SKCS01000665">
    <property type="protein sequence ID" value="TNN04987.1"/>
    <property type="molecule type" value="Genomic_DNA"/>
</dbReference>
<reference evidence="1 2" key="1">
    <citation type="submission" date="2019-03" db="EMBL/GenBank/DDBJ databases">
        <title>An improved genome assembly of the fluke Schistosoma japonicum.</title>
        <authorList>
            <person name="Hu W."/>
            <person name="Luo F."/>
            <person name="Yin M."/>
            <person name="Mo X."/>
            <person name="Sun C."/>
            <person name="Wu Q."/>
            <person name="Zhu B."/>
            <person name="Xiang M."/>
            <person name="Wang J."/>
            <person name="Wang Y."/>
            <person name="Zhang T."/>
            <person name="Xu B."/>
            <person name="Zheng H."/>
            <person name="Feng Z."/>
        </authorList>
    </citation>
    <scope>NUCLEOTIDE SEQUENCE [LARGE SCALE GENOMIC DNA]</scope>
    <source>
        <strain evidence="1">HuSjv2</strain>
        <tissue evidence="1">Worms</tissue>
    </source>
</reference>
<accession>A0A4Z2CL67</accession>
<dbReference type="Proteomes" id="UP000311919">
    <property type="component" value="Unassembled WGS sequence"/>
</dbReference>
<dbReference type="STRING" id="6182.A0A4Z2CL67"/>
<proteinExistence type="predicted"/>
<gene>
    <name evidence="1" type="ORF">EWB00_009924</name>
</gene>
<dbReference type="AlphaFoldDB" id="A0A4Z2CL67"/>